<evidence type="ECO:0000313" key="2">
    <source>
        <dbReference type="EMBL" id="CAH3191104.1"/>
    </source>
</evidence>
<dbReference type="InterPro" id="IPR036396">
    <property type="entry name" value="Cyt_P450_sf"/>
</dbReference>
<comment type="caution">
    <text evidence="2">The sequence shown here is derived from an EMBL/GenBank/DDBJ whole genome shotgun (WGS) entry which is preliminary data.</text>
</comment>
<gene>
    <name evidence="2" type="ORF">PEVE_00021296</name>
</gene>
<comment type="similarity">
    <text evidence="1">Belongs to the cytochrome P450 family.</text>
</comment>
<proteinExistence type="inferred from homology"/>
<dbReference type="Proteomes" id="UP001159427">
    <property type="component" value="Unassembled WGS sequence"/>
</dbReference>
<dbReference type="PANTHER" id="PTHR24293:SF0">
    <property type="entry name" value="CYP46A1 PROTEIN-RELATED"/>
    <property type="match status" value="1"/>
</dbReference>
<dbReference type="PANTHER" id="PTHR24293">
    <property type="entry name" value="CYTOCHROME P450 FAMILY 46 SUBFAMILY A"/>
    <property type="match status" value="1"/>
</dbReference>
<dbReference type="EMBL" id="CALNXI010002852">
    <property type="protein sequence ID" value="CAH3191104.1"/>
    <property type="molecule type" value="Genomic_DNA"/>
</dbReference>
<evidence type="ECO:0000313" key="3">
    <source>
        <dbReference type="Proteomes" id="UP001159427"/>
    </source>
</evidence>
<dbReference type="InterPro" id="IPR001128">
    <property type="entry name" value="Cyt_P450"/>
</dbReference>
<dbReference type="SUPFAM" id="SSF48264">
    <property type="entry name" value="Cytochrome P450"/>
    <property type="match status" value="2"/>
</dbReference>
<keyword evidence="3" id="KW-1185">Reference proteome</keyword>
<name>A0ABN8SHF4_9CNID</name>
<evidence type="ECO:0008006" key="4">
    <source>
        <dbReference type="Google" id="ProtNLM"/>
    </source>
</evidence>
<evidence type="ECO:0000256" key="1">
    <source>
        <dbReference type="ARBA" id="ARBA00010617"/>
    </source>
</evidence>
<dbReference type="InterPro" id="IPR002401">
    <property type="entry name" value="Cyt_P450_E_grp-I"/>
</dbReference>
<accession>A0ABN8SHF4</accession>
<reference evidence="2 3" key="1">
    <citation type="submission" date="2022-05" db="EMBL/GenBank/DDBJ databases">
        <authorList>
            <consortium name="Genoscope - CEA"/>
            <person name="William W."/>
        </authorList>
    </citation>
    <scope>NUCLEOTIDE SEQUENCE [LARGE SCALE GENOMIC DNA]</scope>
</reference>
<dbReference type="Pfam" id="PF00067">
    <property type="entry name" value="p450"/>
    <property type="match status" value="2"/>
</dbReference>
<dbReference type="Gene3D" id="1.10.630.10">
    <property type="entry name" value="Cytochrome P450"/>
    <property type="match status" value="2"/>
</dbReference>
<dbReference type="InterPro" id="IPR039983">
    <property type="entry name" value="CYP46A1"/>
</dbReference>
<protein>
    <recommendedName>
        <fullName evidence="4">Cytochrome P450</fullName>
    </recommendedName>
</protein>
<dbReference type="PRINTS" id="PR00385">
    <property type="entry name" value="P450"/>
</dbReference>
<sequence length="429" mass="49558">MQANLQNPFWMFQISSFPFQNSVVEAIRYLRYFAKNVIEERSLALHNGDETPNDILQHIVKEAQENSEIEMDDLVDNFFTIFIAGQETTSSQLSFTLYEILRHPRIEERILKEVDEVLGHREAVEYEDLGQLQYLDQTLKEALRKYPPVATAHRILQKEDIFGGYKIPAKTPVGVSCFNIHNSPEFWESPEDFDPDRFSTSGKVPTMHCAYFPFFLGPRTCIGKTLAQFEAKVVISRVLREFKFEILPGQTGQVKEKMLLRPQDGVICTLTQSIRNSDSPFPSAVSKTLEGMQANTQNPFWMFQISAFPFQNSVIEAIKYLRYFAKNVIEERVLALRNGERTPNDILQHIIKQAQENSEFEMDDLVDNFLTIFTAGQETTLSQLSFTLYEVLNNPRIEERILKDVDEVLGHREAVEYEDLGQLHTLTRH</sequence>
<dbReference type="PRINTS" id="PR00463">
    <property type="entry name" value="EP450I"/>
</dbReference>
<organism evidence="2 3">
    <name type="scientific">Porites evermanni</name>
    <dbReference type="NCBI Taxonomy" id="104178"/>
    <lineage>
        <taxon>Eukaryota</taxon>
        <taxon>Metazoa</taxon>
        <taxon>Cnidaria</taxon>
        <taxon>Anthozoa</taxon>
        <taxon>Hexacorallia</taxon>
        <taxon>Scleractinia</taxon>
        <taxon>Fungiina</taxon>
        <taxon>Poritidae</taxon>
        <taxon>Porites</taxon>
    </lineage>
</organism>